<dbReference type="EMBL" id="BLQM01000235">
    <property type="protein sequence ID" value="GMH77590.1"/>
    <property type="molecule type" value="Genomic_DNA"/>
</dbReference>
<sequence>MNLNASIVNALLTEFNINKLIKCYEGSDDLMKEVENIEDYWWDWSRRPRIRSDWIPELIQKCTNRWSERQKNFKRMGKEQ</sequence>
<organism evidence="1 2">
    <name type="scientific">Triparma laevis f. inornata</name>
    <dbReference type="NCBI Taxonomy" id="1714386"/>
    <lineage>
        <taxon>Eukaryota</taxon>
        <taxon>Sar</taxon>
        <taxon>Stramenopiles</taxon>
        <taxon>Ochrophyta</taxon>
        <taxon>Bolidophyceae</taxon>
        <taxon>Parmales</taxon>
        <taxon>Triparmaceae</taxon>
        <taxon>Triparma</taxon>
    </lineage>
</organism>
<protein>
    <submittedName>
        <fullName evidence="1">Uncharacterized protein</fullName>
    </submittedName>
</protein>
<accession>A0A9W7B117</accession>
<reference evidence="2" key="1">
    <citation type="journal article" date="2023" name="Commun. Biol.">
        <title>Genome analysis of Parmales, the sister group of diatoms, reveals the evolutionary specialization of diatoms from phago-mixotrophs to photoautotrophs.</title>
        <authorList>
            <person name="Ban H."/>
            <person name="Sato S."/>
            <person name="Yoshikawa S."/>
            <person name="Yamada K."/>
            <person name="Nakamura Y."/>
            <person name="Ichinomiya M."/>
            <person name="Sato N."/>
            <person name="Blanc-Mathieu R."/>
            <person name="Endo H."/>
            <person name="Kuwata A."/>
            <person name="Ogata H."/>
        </authorList>
    </citation>
    <scope>NUCLEOTIDE SEQUENCE [LARGE SCALE GENOMIC DNA]</scope>
</reference>
<proteinExistence type="predicted"/>
<gene>
    <name evidence="1" type="ORF">TL16_g07464</name>
</gene>
<evidence type="ECO:0000313" key="2">
    <source>
        <dbReference type="Proteomes" id="UP001162640"/>
    </source>
</evidence>
<evidence type="ECO:0000313" key="1">
    <source>
        <dbReference type="EMBL" id="GMH77590.1"/>
    </source>
</evidence>
<dbReference type="AlphaFoldDB" id="A0A9W7B117"/>
<name>A0A9W7B117_9STRA</name>
<dbReference type="Proteomes" id="UP001162640">
    <property type="component" value="Unassembled WGS sequence"/>
</dbReference>
<comment type="caution">
    <text evidence="1">The sequence shown here is derived from an EMBL/GenBank/DDBJ whole genome shotgun (WGS) entry which is preliminary data.</text>
</comment>